<evidence type="ECO:0000256" key="3">
    <source>
        <dbReference type="ARBA" id="ARBA00022801"/>
    </source>
</evidence>
<dbReference type="Gene3D" id="3.40.50.10710">
    <property type="entry name" value="Metallo-hydrolase/oxidoreductase"/>
    <property type="match status" value="1"/>
</dbReference>
<dbReference type="AlphaFoldDB" id="A0A516ITR6"/>
<dbReference type="Proteomes" id="UP000321857">
    <property type="component" value="Chromosome"/>
</dbReference>
<dbReference type="KEGG" id="sxa:FMM02_10355"/>
<dbReference type="Pfam" id="PF22505">
    <property type="entry name" value="RNase_J_b_CASP"/>
    <property type="match status" value="1"/>
</dbReference>
<evidence type="ECO:0000256" key="6">
    <source>
        <dbReference type="ARBA" id="ARBA00022884"/>
    </source>
</evidence>
<dbReference type="Pfam" id="PF17770">
    <property type="entry name" value="RNase_J_C"/>
    <property type="match status" value="1"/>
</dbReference>
<protein>
    <submittedName>
        <fullName evidence="8">Ribonuclease J</fullName>
    </submittedName>
</protein>
<dbReference type="GO" id="GO:0003723">
    <property type="term" value="F:RNA binding"/>
    <property type="evidence" value="ECO:0007669"/>
    <property type="project" value="UniProtKB-KW"/>
</dbReference>
<reference evidence="8 9" key="1">
    <citation type="submission" date="2019-07" db="EMBL/GenBank/DDBJ databases">
        <title>Sphingomonas AE3 Genome sequencing and assembly.</title>
        <authorList>
            <person name="Kim H."/>
        </authorList>
    </citation>
    <scope>NUCLEOTIDE SEQUENCE [LARGE SCALE GENOMIC DNA]</scope>
    <source>
        <strain evidence="8 9">AE3</strain>
    </source>
</reference>
<keyword evidence="2" id="KW-0479">Metal-binding</keyword>
<keyword evidence="6" id="KW-0694">RNA-binding</keyword>
<proteinExistence type="predicted"/>
<keyword evidence="4" id="KW-0862">Zinc</keyword>
<dbReference type="Gene3D" id="3.60.15.10">
    <property type="entry name" value="Ribonuclease Z/Hydroxyacylglutathione hydrolase-like"/>
    <property type="match status" value="1"/>
</dbReference>
<dbReference type="RefSeq" id="WP_147494764.1">
    <property type="nucleotide sequence ID" value="NZ_CP041659.1"/>
</dbReference>
<keyword evidence="9" id="KW-1185">Reference proteome</keyword>
<evidence type="ECO:0000256" key="5">
    <source>
        <dbReference type="ARBA" id="ARBA00022839"/>
    </source>
</evidence>
<evidence type="ECO:0000256" key="1">
    <source>
        <dbReference type="ARBA" id="ARBA00022722"/>
    </source>
</evidence>
<dbReference type="InterPro" id="IPR055132">
    <property type="entry name" value="RNase_J_b_CASP"/>
</dbReference>
<accession>A0A516ITR6</accession>
<keyword evidence="5" id="KW-0269">Exonuclease</keyword>
<organism evidence="8 9">
    <name type="scientific">Sphingomonas xanthus</name>
    <dbReference type="NCBI Taxonomy" id="2594473"/>
    <lineage>
        <taxon>Bacteria</taxon>
        <taxon>Pseudomonadati</taxon>
        <taxon>Pseudomonadota</taxon>
        <taxon>Alphaproteobacteria</taxon>
        <taxon>Sphingomonadales</taxon>
        <taxon>Sphingomonadaceae</taxon>
        <taxon>Sphingomonas</taxon>
    </lineage>
</organism>
<dbReference type="PANTHER" id="PTHR43694">
    <property type="entry name" value="RIBONUCLEASE J"/>
    <property type="match status" value="1"/>
</dbReference>
<dbReference type="InterPro" id="IPR042173">
    <property type="entry name" value="RNase_J_2"/>
</dbReference>
<dbReference type="PANTHER" id="PTHR43694:SF1">
    <property type="entry name" value="RIBONUCLEASE J"/>
    <property type="match status" value="1"/>
</dbReference>
<evidence type="ECO:0000256" key="2">
    <source>
        <dbReference type="ARBA" id="ARBA00022723"/>
    </source>
</evidence>
<evidence type="ECO:0000256" key="4">
    <source>
        <dbReference type="ARBA" id="ARBA00022833"/>
    </source>
</evidence>
<feature type="domain" description="Metallo-beta-lactamase" evidence="7">
    <location>
        <begin position="19"/>
        <end position="214"/>
    </location>
</feature>
<dbReference type="GO" id="GO:0004527">
    <property type="term" value="F:exonuclease activity"/>
    <property type="evidence" value="ECO:0007669"/>
    <property type="project" value="UniProtKB-KW"/>
</dbReference>
<sequence length="545" mass="58657">MTPGEELLFLALGGSGEIGMNVNLYGCRGKWLMADLGLTFADTDYPGIDLILPDLDFIEQRMKDLVGIVLTHGHEDHIGALPYLAADLKVPLYATPFTAGLIAGKLEEEGLTGQVKLNIVERGGSIDLDPFRVTYVALAHSIPEGNGLLIETPHGNIFHTGDWKVDETPVLGEAPSVERLTRIGDDGVLALVCDSTNVFQAEPSGSEAGVHQGLHDAVAAARGRVLVTTFASNAARLETIGRVANETGRRICVAGRSLDRILRVAKATGYLRDFPEPVRFDEAMRLPREEVLIIATGGQGEPRAALGRIASGQHELKLGEGDTVIFSSKVIPGNEMAIGRIMNALGDLGVRLVTDRQAHVHVSGHPGRPELVQMYRWIRPQIVIPVHGEARHMAEQARLALSEGVPSAVYQKNGDIIRLAPDGPRKIGVERTGRLVLDGDVILPADGSTINERRKMAINGMISVALPIARDGKLAGKALVRPFGVPVEADRDDFIADAADSAERAYDPARDTDKVREAVRLAVRRCATAWTGKKPVVDVMLVEVA</sequence>
<dbReference type="InterPro" id="IPR011108">
    <property type="entry name" value="RMMBL"/>
</dbReference>
<evidence type="ECO:0000313" key="8">
    <source>
        <dbReference type="EMBL" id="QDP20316.1"/>
    </source>
</evidence>
<dbReference type="InterPro" id="IPR001279">
    <property type="entry name" value="Metallo-B-lactamas"/>
</dbReference>
<evidence type="ECO:0000259" key="7">
    <source>
        <dbReference type="SMART" id="SM00849"/>
    </source>
</evidence>
<keyword evidence="3" id="KW-0378">Hydrolase</keyword>
<dbReference type="Pfam" id="PF07521">
    <property type="entry name" value="RMMBL"/>
    <property type="match status" value="1"/>
</dbReference>
<dbReference type="GO" id="GO:0046872">
    <property type="term" value="F:metal ion binding"/>
    <property type="evidence" value="ECO:0007669"/>
    <property type="project" value="UniProtKB-KW"/>
</dbReference>
<dbReference type="Gene3D" id="3.10.20.580">
    <property type="match status" value="1"/>
</dbReference>
<evidence type="ECO:0000313" key="9">
    <source>
        <dbReference type="Proteomes" id="UP000321857"/>
    </source>
</evidence>
<gene>
    <name evidence="8" type="ORF">FMM02_10355</name>
</gene>
<dbReference type="InterPro" id="IPR036866">
    <property type="entry name" value="RibonucZ/Hydroxyglut_hydro"/>
</dbReference>
<name>A0A516ITR6_9SPHN</name>
<keyword evidence="1" id="KW-0540">Nuclease</keyword>
<dbReference type="CDD" id="cd07714">
    <property type="entry name" value="RNaseJ_MBL-fold"/>
    <property type="match status" value="1"/>
</dbReference>
<dbReference type="EMBL" id="CP041659">
    <property type="protein sequence ID" value="QDP20316.1"/>
    <property type="molecule type" value="Genomic_DNA"/>
</dbReference>
<dbReference type="SMART" id="SM00849">
    <property type="entry name" value="Lactamase_B"/>
    <property type="match status" value="1"/>
</dbReference>
<dbReference type="Pfam" id="PF12706">
    <property type="entry name" value="Lactamase_B_2"/>
    <property type="match status" value="1"/>
</dbReference>
<dbReference type="InterPro" id="IPR041636">
    <property type="entry name" value="RNase_J_C"/>
</dbReference>
<dbReference type="SUPFAM" id="SSF56281">
    <property type="entry name" value="Metallo-hydrolase/oxidoreductase"/>
    <property type="match status" value="1"/>
</dbReference>
<dbReference type="OrthoDB" id="9770211at2"/>